<reference evidence="4" key="1">
    <citation type="submission" date="2023-01" db="EMBL/GenBank/DDBJ databases">
        <title>Genome assembly of the deep-sea coral Lophelia pertusa.</title>
        <authorList>
            <person name="Herrera S."/>
            <person name="Cordes E."/>
        </authorList>
    </citation>
    <scope>NUCLEOTIDE SEQUENCE</scope>
    <source>
        <strain evidence="4">USNM1676648</strain>
        <tissue evidence="4">Polyp</tissue>
    </source>
</reference>
<feature type="domain" description="HECT" evidence="3">
    <location>
        <begin position="315"/>
        <end position="647"/>
    </location>
</feature>
<proteinExistence type="predicted"/>
<feature type="compositionally biased region" description="Basic and acidic residues" evidence="2">
    <location>
        <begin position="186"/>
        <end position="197"/>
    </location>
</feature>
<feature type="region of interest" description="Disordered" evidence="2">
    <location>
        <begin position="154"/>
        <end position="197"/>
    </location>
</feature>
<sequence>MESASGQKKVKFSLQRFSTFKAKKEAERRSSFSVRGKSTKKSRVEEMSVNIQVGIMKNDSIKRGETLPLRVLPSLTPSEILEAAIKKHKSFNKRFNQRCNYILVYRDGSEVDCIPGVEPKEPFTLKRYKEESGLGYARITFYLSEGKDIFQELEESLNSSNESADSSDEPPPMLSSCQSDSGSNAHSDECETKPGCSRDSECKEEQHAIQCPTCYNMFAVTEIEEHADLCSSWLVESIDWDPIQASGTATVTSVEADTGLVSASTDVMVAGGNMLLSASDRSTLPTLHDLIVQLHNKLAPETTRINVRRKTLWQDYVKERKRKLKPEHALKVVFLGEPAIDDGGPRREFFSDMLEQTHRKYFPDGFPTESMISLTGGDFRVAGEIMAMSVIQGGPAPNFLAPVVFSYLSKVQLSPHNNSTQLYKDAAIRISSAKSDKEIQELLVEDDILEVLEKIGYQGVPQRESVLTAQGILRSICVKDQLSVWLPQLMQLEEGLNVCGLLNAIQQYPDVWKPVFQAGELFQVSAAKFLDEAEVQYSSSQFKKEKEMDTYKAFCDAIQMLEDGGIAELAMCDFLKWLTGTRSMPPLGFPKKFAVRFVHGCMAGCQCRPSASTCDLVLKLPVHIISEDDMKVMITSALKDSIGFTLV</sequence>
<evidence type="ECO:0000256" key="2">
    <source>
        <dbReference type="SAM" id="MobiDB-lite"/>
    </source>
</evidence>
<dbReference type="Pfam" id="PF00632">
    <property type="entry name" value="HECT"/>
    <property type="match status" value="1"/>
</dbReference>
<accession>A0A9W9Z853</accession>
<dbReference type="InterPro" id="IPR035983">
    <property type="entry name" value="Hect_E3_ubiquitin_ligase"/>
</dbReference>
<dbReference type="EMBL" id="MU826390">
    <property type="protein sequence ID" value="KAJ7376777.1"/>
    <property type="molecule type" value="Genomic_DNA"/>
</dbReference>
<dbReference type="Gene3D" id="3.30.2410.10">
    <property type="entry name" value="Hect, E3 ligase catalytic domain"/>
    <property type="match status" value="1"/>
</dbReference>
<evidence type="ECO:0000256" key="1">
    <source>
        <dbReference type="ARBA" id="ARBA00022786"/>
    </source>
</evidence>
<keyword evidence="5" id="KW-1185">Reference proteome</keyword>
<dbReference type="InterPro" id="IPR000569">
    <property type="entry name" value="HECT_dom"/>
</dbReference>
<dbReference type="Gene3D" id="3.90.1750.10">
    <property type="entry name" value="Hect, E3 ligase catalytic domains"/>
    <property type="match status" value="1"/>
</dbReference>
<dbReference type="SMART" id="SM00119">
    <property type="entry name" value="HECTc"/>
    <property type="match status" value="1"/>
</dbReference>
<dbReference type="AlphaFoldDB" id="A0A9W9Z853"/>
<keyword evidence="1" id="KW-0833">Ubl conjugation pathway</keyword>
<evidence type="ECO:0000313" key="5">
    <source>
        <dbReference type="Proteomes" id="UP001163046"/>
    </source>
</evidence>
<protein>
    <recommendedName>
        <fullName evidence="3">HECT domain-containing protein</fullName>
    </recommendedName>
</protein>
<evidence type="ECO:0000259" key="3">
    <source>
        <dbReference type="SMART" id="SM00119"/>
    </source>
</evidence>
<feature type="compositionally biased region" description="Polar residues" evidence="2">
    <location>
        <begin position="175"/>
        <end position="185"/>
    </location>
</feature>
<dbReference type="GO" id="GO:0004842">
    <property type="term" value="F:ubiquitin-protein transferase activity"/>
    <property type="evidence" value="ECO:0007669"/>
    <property type="project" value="InterPro"/>
</dbReference>
<dbReference type="Proteomes" id="UP001163046">
    <property type="component" value="Unassembled WGS sequence"/>
</dbReference>
<dbReference type="SUPFAM" id="SSF56204">
    <property type="entry name" value="Hect, E3 ligase catalytic domain"/>
    <property type="match status" value="2"/>
</dbReference>
<gene>
    <name evidence="4" type="ORF">OS493_032511</name>
</gene>
<evidence type="ECO:0000313" key="4">
    <source>
        <dbReference type="EMBL" id="KAJ7376777.1"/>
    </source>
</evidence>
<comment type="caution">
    <text evidence="4">The sequence shown here is derived from an EMBL/GenBank/DDBJ whole genome shotgun (WGS) entry which is preliminary data.</text>
</comment>
<dbReference type="OrthoDB" id="5983847at2759"/>
<name>A0A9W9Z853_9CNID</name>
<organism evidence="4 5">
    <name type="scientific">Desmophyllum pertusum</name>
    <dbReference type="NCBI Taxonomy" id="174260"/>
    <lineage>
        <taxon>Eukaryota</taxon>
        <taxon>Metazoa</taxon>
        <taxon>Cnidaria</taxon>
        <taxon>Anthozoa</taxon>
        <taxon>Hexacorallia</taxon>
        <taxon>Scleractinia</taxon>
        <taxon>Caryophylliina</taxon>
        <taxon>Caryophylliidae</taxon>
        <taxon>Desmophyllum</taxon>
    </lineage>
</organism>